<dbReference type="InterPro" id="IPR020095">
    <property type="entry name" value="PsdUridine_synth_TruA_C"/>
</dbReference>
<keyword evidence="10" id="KW-1185">Reference proteome</keyword>
<organism evidence="9 10">
    <name type="scientific">Picrophilus torridus (strain ATCC 700027 / DSM 9790 / JCM 10055 / NBRC 100828 / KAW 2/3)</name>
    <dbReference type="NCBI Taxonomy" id="1122961"/>
    <lineage>
        <taxon>Archaea</taxon>
        <taxon>Methanobacteriati</taxon>
        <taxon>Thermoplasmatota</taxon>
        <taxon>Thermoplasmata</taxon>
        <taxon>Thermoplasmatales</taxon>
        <taxon>Picrophilaceae</taxon>
        <taxon>Picrophilus</taxon>
    </lineage>
</organism>
<keyword evidence="2 4" id="KW-0819">tRNA processing</keyword>
<dbReference type="GO" id="GO:0031119">
    <property type="term" value="P:tRNA pseudouridine synthesis"/>
    <property type="evidence" value="ECO:0007669"/>
    <property type="project" value="UniProtKB-UniRule"/>
</dbReference>
<dbReference type="Proteomes" id="UP000192315">
    <property type="component" value="Unassembled WGS sequence"/>
</dbReference>
<dbReference type="PANTHER" id="PTHR11142">
    <property type="entry name" value="PSEUDOURIDYLATE SYNTHASE"/>
    <property type="match status" value="1"/>
</dbReference>
<comment type="catalytic activity">
    <reaction evidence="4 7">
        <text>uridine(38/39/40) in tRNA = pseudouridine(38/39/40) in tRNA</text>
        <dbReference type="Rhea" id="RHEA:22376"/>
        <dbReference type="Rhea" id="RHEA-COMP:10085"/>
        <dbReference type="Rhea" id="RHEA-COMP:10087"/>
        <dbReference type="ChEBI" id="CHEBI:65314"/>
        <dbReference type="ChEBI" id="CHEBI:65315"/>
        <dbReference type="EC" id="5.4.99.12"/>
    </reaction>
</comment>
<dbReference type="AlphaFoldDB" id="A0A8G2FVQ0"/>
<dbReference type="EC" id="5.4.99.12" evidence="4"/>
<evidence type="ECO:0000256" key="7">
    <source>
        <dbReference type="RuleBase" id="RU003792"/>
    </source>
</evidence>
<dbReference type="PANTHER" id="PTHR11142:SF0">
    <property type="entry name" value="TRNA PSEUDOURIDINE SYNTHASE-LIKE 1"/>
    <property type="match status" value="1"/>
</dbReference>
<dbReference type="CDD" id="cd00497">
    <property type="entry name" value="PseudoU_synth_TruA_like"/>
    <property type="match status" value="1"/>
</dbReference>
<feature type="binding site" evidence="4 6">
    <location>
        <position position="110"/>
    </location>
    <ligand>
        <name>substrate</name>
    </ligand>
</feature>
<dbReference type="RefSeq" id="WP_084272352.1">
    <property type="nucleotide sequence ID" value="NZ_FWYE01000001.1"/>
</dbReference>
<dbReference type="Gene3D" id="3.30.70.660">
    <property type="entry name" value="Pseudouridine synthase I, catalytic domain, C-terminal subdomain"/>
    <property type="match status" value="1"/>
</dbReference>
<dbReference type="InterPro" id="IPR020103">
    <property type="entry name" value="PsdUridine_synth_cat_dom_sf"/>
</dbReference>
<dbReference type="GO" id="GO:0160147">
    <property type="term" value="F:tRNA pseudouridine(38-40) synthase activity"/>
    <property type="evidence" value="ECO:0007669"/>
    <property type="project" value="UniProtKB-EC"/>
</dbReference>
<dbReference type="InterPro" id="IPR001406">
    <property type="entry name" value="PsdUridine_synth_TruA"/>
</dbReference>
<accession>A0A8G2FVQ0</accession>
<dbReference type="Pfam" id="PF01416">
    <property type="entry name" value="PseudoU_synth_1"/>
    <property type="match status" value="1"/>
</dbReference>
<dbReference type="HAMAP" id="MF_00171">
    <property type="entry name" value="TruA"/>
    <property type="match status" value="1"/>
</dbReference>
<dbReference type="PIRSF" id="PIRSF001430">
    <property type="entry name" value="tRNA_psdUrid_synth"/>
    <property type="match status" value="1"/>
</dbReference>
<dbReference type="GO" id="GO:0003723">
    <property type="term" value="F:RNA binding"/>
    <property type="evidence" value="ECO:0007669"/>
    <property type="project" value="InterPro"/>
</dbReference>
<name>A0A8G2FVQ0_PICTO</name>
<dbReference type="EMBL" id="FWYE01000001">
    <property type="protein sequence ID" value="SMD30326.1"/>
    <property type="molecule type" value="Genomic_DNA"/>
</dbReference>
<comment type="caution">
    <text evidence="4">Lacks conserved residue(s) required for the propagation of feature annotation.</text>
</comment>
<comment type="caution">
    <text evidence="9">The sequence shown here is derived from an EMBL/GenBank/DDBJ whole genome shotgun (WGS) entry which is preliminary data.</text>
</comment>
<evidence type="ECO:0000313" key="10">
    <source>
        <dbReference type="Proteomes" id="UP000192315"/>
    </source>
</evidence>
<evidence type="ECO:0000256" key="1">
    <source>
        <dbReference type="ARBA" id="ARBA00009375"/>
    </source>
</evidence>
<comment type="function">
    <text evidence="4">Formation of pseudouridine at positions 38, 39 and 40 in the anticodon stem and loop of transfer RNAs.</text>
</comment>
<dbReference type="SUPFAM" id="SSF55120">
    <property type="entry name" value="Pseudouridine synthase"/>
    <property type="match status" value="1"/>
</dbReference>
<evidence type="ECO:0000259" key="8">
    <source>
        <dbReference type="Pfam" id="PF01416"/>
    </source>
</evidence>
<feature type="domain" description="Pseudouridine synthase I TruA alpha/beta" evidence="8">
    <location>
        <begin position="127"/>
        <end position="203"/>
    </location>
</feature>
<evidence type="ECO:0000256" key="3">
    <source>
        <dbReference type="ARBA" id="ARBA00023235"/>
    </source>
</evidence>
<feature type="active site" description="Nucleophile" evidence="4 5">
    <location>
        <position position="56"/>
    </location>
</feature>
<gene>
    <name evidence="4" type="primary">truA</name>
    <name evidence="9" type="ORF">SAMN02745355_0201</name>
</gene>
<sequence>MASQREMHLLIKYGYDGTKFEGFDRSNSKNSVESVIINVLSEYNITKNIESAARTDKNVSAAGNVFYIKTEERPEKILGILNGNIKNMFFHSYYLSNSYINPRYNSMKIYKYIIPYRIDSRLKNNIARFLGTHDFTNFSKNDYRNPVRTINKIEFEEYNDFTVVNFYGKSFVWHQLRSIMGFAMHSDEDPFSIKYHNRFLAEPEPLILYDIIYDNISFIKYRFDNRYIKNKYNSLFIESIIYRVFLRSIDV</sequence>
<evidence type="ECO:0000256" key="2">
    <source>
        <dbReference type="ARBA" id="ARBA00022694"/>
    </source>
</evidence>
<keyword evidence="3 4" id="KW-0413">Isomerase</keyword>
<evidence type="ECO:0000256" key="5">
    <source>
        <dbReference type="PIRSR" id="PIRSR001430-1"/>
    </source>
</evidence>
<proteinExistence type="inferred from homology"/>
<reference evidence="9 10" key="1">
    <citation type="submission" date="2017-04" db="EMBL/GenBank/DDBJ databases">
        <authorList>
            <person name="Varghese N."/>
            <person name="Submissions S."/>
        </authorList>
    </citation>
    <scope>NUCLEOTIDE SEQUENCE [LARGE SCALE GENOMIC DNA]</scope>
    <source>
        <strain evidence="9 10">DSM 9789</strain>
    </source>
</reference>
<comment type="similarity">
    <text evidence="1 4 7">Belongs to the tRNA pseudouridine synthase TruA family.</text>
</comment>
<dbReference type="InterPro" id="IPR020097">
    <property type="entry name" value="PsdUridine_synth_TruA_a/b_dom"/>
</dbReference>
<evidence type="ECO:0000256" key="4">
    <source>
        <dbReference type="HAMAP-Rule" id="MF_00171"/>
    </source>
</evidence>
<protein>
    <recommendedName>
        <fullName evidence="4">tRNA pseudouridine synthase A</fullName>
        <ecNumber evidence="4">5.4.99.12</ecNumber>
    </recommendedName>
    <alternativeName>
        <fullName evidence="4">tRNA pseudouridine(38-40) synthase</fullName>
    </alternativeName>
    <alternativeName>
        <fullName evidence="4">tRNA pseudouridylate synthase I</fullName>
    </alternativeName>
    <alternativeName>
        <fullName evidence="4">tRNA-uridine isomerase I</fullName>
    </alternativeName>
</protein>
<evidence type="ECO:0000313" key="9">
    <source>
        <dbReference type="EMBL" id="SMD30326.1"/>
    </source>
</evidence>
<evidence type="ECO:0000256" key="6">
    <source>
        <dbReference type="PIRSR" id="PIRSR001430-2"/>
    </source>
</evidence>